<dbReference type="AlphaFoldDB" id="A0A5C5VWJ9"/>
<accession>A0A5C5VWJ9</accession>
<organism evidence="1 2">
    <name type="scientific">Botrimarina hoheduenensis</name>
    <dbReference type="NCBI Taxonomy" id="2528000"/>
    <lineage>
        <taxon>Bacteria</taxon>
        <taxon>Pseudomonadati</taxon>
        <taxon>Planctomycetota</taxon>
        <taxon>Planctomycetia</taxon>
        <taxon>Pirellulales</taxon>
        <taxon>Lacipirellulaceae</taxon>
        <taxon>Botrimarina</taxon>
    </lineage>
</organism>
<dbReference type="Gene3D" id="3.20.20.70">
    <property type="entry name" value="Aldolase class I"/>
    <property type="match status" value="1"/>
</dbReference>
<comment type="caution">
    <text evidence="1">The sequence shown here is derived from an EMBL/GenBank/DDBJ whole genome shotgun (WGS) entry which is preliminary data.</text>
</comment>
<evidence type="ECO:0000313" key="1">
    <source>
        <dbReference type="EMBL" id="TWT42904.1"/>
    </source>
</evidence>
<evidence type="ECO:0000313" key="2">
    <source>
        <dbReference type="Proteomes" id="UP000318995"/>
    </source>
</evidence>
<name>A0A5C5VWJ9_9BACT</name>
<evidence type="ECO:0008006" key="3">
    <source>
        <dbReference type="Google" id="ProtNLM"/>
    </source>
</evidence>
<gene>
    <name evidence="1" type="ORF">Pla111_25420</name>
</gene>
<protein>
    <recommendedName>
        <fullName evidence="3">Fructose-bisphosphate aldolase</fullName>
    </recommendedName>
</protein>
<dbReference type="Proteomes" id="UP000318995">
    <property type="component" value="Unassembled WGS sequence"/>
</dbReference>
<reference evidence="1 2" key="1">
    <citation type="submission" date="2019-02" db="EMBL/GenBank/DDBJ databases">
        <title>Deep-cultivation of Planctomycetes and their phenomic and genomic characterization uncovers novel biology.</title>
        <authorList>
            <person name="Wiegand S."/>
            <person name="Jogler M."/>
            <person name="Boedeker C."/>
            <person name="Pinto D."/>
            <person name="Vollmers J."/>
            <person name="Rivas-Marin E."/>
            <person name="Kohn T."/>
            <person name="Peeters S.H."/>
            <person name="Heuer A."/>
            <person name="Rast P."/>
            <person name="Oberbeckmann S."/>
            <person name="Bunk B."/>
            <person name="Jeske O."/>
            <person name="Meyerdierks A."/>
            <person name="Storesund J.E."/>
            <person name="Kallscheuer N."/>
            <person name="Luecker S."/>
            <person name="Lage O.M."/>
            <person name="Pohl T."/>
            <person name="Merkel B.J."/>
            <person name="Hornburger P."/>
            <person name="Mueller R.-W."/>
            <person name="Bruemmer F."/>
            <person name="Labrenz M."/>
            <person name="Spormann A.M."/>
            <person name="Op Den Camp H."/>
            <person name="Overmann J."/>
            <person name="Amann R."/>
            <person name="Jetten M.S.M."/>
            <person name="Mascher T."/>
            <person name="Medema M.H."/>
            <person name="Devos D.P."/>
            <person name="Kaster A.-K."/>
            <person name="Ovreas L."/>
            <person name="Rohde M."/>
            <person name="Galperin M.Y."/>
            <person name="Jogler C."/>
        </authorList>
    </citation>
    <scope>NUCLEOTIDE SEQUENCE [LARGE SCALE GENOMIC DNA]</scope>
    <source>
        <strain evidence="1 2">Pla111</strain>
    </source>
</reference>
<dbReference type="InterPro" id="IPR013785">
    <property type="entry name" value="Aldolase_TIM"/>
</dbReference>
<dbReference type="RefSeq" id="WP_197525001.1">
    <property type="nucleotide sequence ID" value="NZ_SJPH01000005.1"/>
</dbReference>
<sequence>MPKVLDQKLAEIHADPSGSKAFLLADAKDADMAFGMAAPGTRSNGSSKTLADYRNAIRAVVRQGLVDLVLMSASSVEQIVIKEGLFRDSPVTPAGRANDTTDIWIIRGSHYAATPSRPFRSATLDHLKHGQLVDDPAAPGPGVDLGLYSLTFSGDTEADLRTLEAFAAFRLEAEQKGFRYFLEVFNPNVAGSVPDSEFGGFLNDHIARSLAGVTSVGRPLFLKIPYNGPAALEELVAYDPHLVVGVLGGSAGTSRDAFQLIAEARRYGARIALLGRKINAAEDQLAFIEHLRSVADGNASPSEAVRSYHGHLQTAGVAPHRSLEDDLMITNTALSYSA</sequence>
<keyword evidence="2" id="KW-1185">Reference proteome</keyword>
<dbReference type="EMBL" id="SJPH01000005">
    <property type="protein sequence ID" value="TWT42904.1"/>
    <property type="molecule type" value="Genomic_DNA"/>
</dbReference>
<proteinExistence type="predicted"/>